<dbReference type="EMBL" id="JAVXUP010002472">
    <property type="protein sequence ID" value="KAK3003090.1"/>
    <property type="molecule type" value="Genomic_DNA"/>
</dbReference>
<accession>A0AA89AI90</accession>
<protein>
    <submittedName>
        <fullName evidence="1">Uncharacterized protein</fullName>
    </submittedName>
</protein>
<sequence length="73" mass="8293">MGVCYDKYDIKVQVEDGNIVVVKAEGGNEEAHGKDKASVFHDIYRKEHNNGNEWRQENSPVRTYLVLSSSLPQ</sequence>
<reference evidence="1" key="1">
    <citation type="submission" date="2022-12" db="EMBL/GenBank/DDBJ databases">
        <title>Draft genome assemblies for two species of Escallonia (Escalloniales).</title>
        <authorList>
            <person name="Chanderbali A."/>
            <person name="Dervinis C."/>
            <person name="Anghel I."/>
            <person name="Soltis D."/>
            <person name="Soltis P."/>
            <person name="Zapata F."/>
        </authorList>
    </citation>
    <scope>NUCLEOTIDE SEQUENCE</scope>
    <source>
        <strain evidence="1">UCBG64.0493</strain>
        <tissue evidence="1">Leaf</tissue>
    </source>
</reference>
<name>A0AA89AI90_9ASTE</name>
<evidence type="ECO:0000313" key="2">
    <source>
        <dbReference type="Proteomes" id="UP001188597"/>
    </source>
</evidence>
<comment type="caution">
    <text evidence="1">The sequence shown here is derived from an EMBL/GenBank/DDBJ whole genome shotgun (WGS) entry which is preliminary data.</text>
</comment>
<evidence type="ECO:0000313" key="1">
    <source>
        <dbReference type="EMBL" id="KAK3003090.1"/>
    </source>
</evidence>
<dbReference type="AlphaFoldDB" id="A0AA89AI90"/>
<proteinExistence type="predicted"/>
<organism evidence="1 2">
    <name type="scientific">Escallonia herrerae</name>
    <dbReference type="NCBI Taxonomy" id="1293975"/>
    <lineage>
        <taxon>Eukaryota</taxon>
        <taxon>Viridiplantae</taxon>
        <taxon>Streptophyta</taxon>
        <taxon>Embryophyta</taxon>
        <taxon>Tracheophyta</taxon>
        <taxon>Spermatophyta</taxon>
        <taxon>Magnoliopsida</taxon>
        <taxon>eudicotyledons</taxon>
        <taxon>Gunneridae</taxon>
        <taxon>Pentapetalae</taxon>
        <taxon>asterids</taxon>
        <taxon>campanulids</taxon>
        <taxon>Escalloniales</taxon>
        <taxon>Escalloniaceae</taxon>
        <taxon>Escallonia</taxon>
    </lineage>
</organism>
<dbReference type="Proteomes" id="UP001188597">
    <property type="component" value="Unassembled WGS sequence"/>
</dbReference>
<gene>
    <name evidence="1" type="ORF">RJ639_018591</name>
</gene>
<keyword evidence="2" id="KW-1185">Reference proteome</keyword>